<protein>
    <submittedName>
        <fullName evidence="1">Uncharacterized protein</fullName>
    </submittedName>
</protein>
<sequence length="64" mass="7134">MLPRLSVRSCILRLLLKVVFQDFYELVVNLGVGLLCQGLSSSHDGLSDYLGWEEGSQKVDCEGF</sequence>
<reference evidence="1" key="1">
    <citation type="submission" date="2024-06" db="EMBL/GenBank/DDBJ databases">
        <authorList>
            <person name="Kandhan P."/>
            <person name="Suresh D."/>
            <person name="Suresh A."/>
            <person name="Gopikrishnan V."/>
        </authorList>
    </citation>
    <scope>NUCLEOTIDE SEQUENCE</scope>
</reference>
<proteinExistence type="predicted"/>
<name>A0AB39C711_9CAUD</name>
<accession>A0AB39C711</accession>
<evidence type="ECO:0000313" key="1">
    <source>
        <dbReference type="EMBL" id="XDJ02358.1"/>
    </source>
</evidence>
<dbReference type="EMBL" id="PP949967">
    <property type="protein sequence ID" value="XDJ02358.1"/>
    <property type="molecule type" value="Genomic_DNA"/>
</dbReference>
<organism evidence="1">
    <name type="scientific">Pseudomonas phage KV2023</name>
    <dbReference type="NCBI Taxonomy" id="3234047"/>
    <lineage>
        <taxon>Viruses</taxon>
        <taxon>Duplodnaviria</taxon>
        <taxon>Heunggongvirae</taxon>
        <taxon>Uroviricota</taxon>
        <taxon>Caudoviricetes</taxon>
        <taxon>Bruynoghevirus</taxon>
    </lineage>
</organism>